<accession>F8A7L2</accession>
<feature type="region of interest" description="Disordered" evidence="5">
    <location>
        <begin position="205"/>
        <end position="229"/>
    </location>
</feature>
<keyword evidence="2 6" id="KW-0812">Transmembrane</keyword>
<dbReference type="eggNOG" id="COG0619">
    <property type="taxonomic scope" value="Bacteria"/>
</dbReference>
<dbReference type="PANTHER" id="PTHR33514:SF13">
    <property type="entry name" value="PROTEIN ABCI12, CHLOROPLASTIC"/>
    <property type="match status" value="1"/>
</dbReference>
<organism evidence="7 8">
    <name type="scientific">Cellulomonas gilvus (strain ATCC 13127 / NRRL B-14078)</name>
    <name type="common">Cellvibrio gilvus</name>
    <dbReference type="NCBI Taxonomy" id="593907"/>
    <lineage>
        <taxon>Bacteria</taxon>
        <taxon>Bacillati</taxon>
        <taxon>Actinomycetota</taxon>
        <taxon>Actinomycetes</taxon>
        <taxon>Micrococcales</taxon>
        <taxon>Cellulomonadaceae</taxon>
        <taxon>Cellulomonas</taxon>
    </lineage>
</organism>
<feature type="transmembrane region" description="Helical" evidence="6">
    <location>
        <begin position="100"/>
        <end position="119"/>
    </location>
</feature>
<dbReference type="Pfam" id="PF02361">
    <property type="entry name" value="CbiQ"/>
    <property type="match status" value="1"/>
</dbReference>
<keyword evidence="4 6" id="KW-0472">Membrane</keyword>
<dbReference type="Proteomes" id="UP000000485">
    <property type="component" value="Chromosome"/>
</dbReference>
<dbReference type="OrthoDB" id="509049at2"/>
<evidence type="ECO:0000256" key="5">
    <source>
        <dbReference type="SAM" id="MobiDB-lite"/>
    </source>
</evidence>
<evidence type="ECO:0000256" key="2">
    <source>
        <dbReference type="ARBA" id="ARBA00022692"/>
    </source>
</evidence>
<dbReference type="EMBL" id="CP002665">
    <property type="protein sequence ID" value="AEI12414.1"/>
    <property type="molecule type" value="Genomic_DNA"/>
</dbReference>
<feature type="transmembrane region" description="Helical" evidence="6">
    <location>
        <begin position="77"/>
        <end position="94"/>
    </location>
</feature>
<evidence type="ECO:0000313" key="8">
    <source>
        <dbReference type="Proteomes" id="UP000000485"/>
    </source>
</evidence>
<dbReference type="AlphaFoldDB" id="F8A7L2"/>
<dbReference type="PANTHER" id="PTHR33514">
    <property type="entry name" value="PROTEIN ABCI12, CHLOROPLASTIC"/>
    <property type="match status" value="1"/>
</dbReference>
<proteinExistence type="predicted"/>
<sequence>MTAGPLRPTWTGPLGLHQPGTSPVHRMPAVAKLVVLAVAGVAVVLVRGPVSALVALTATVAVHLAARLSWHRTRRGLRATLVVAALVGGLQTWTRGWATGLEAALDLVALVLLATAVTATTRSDTLLDVVQRAARPLRHVGLPPQTVALASGLMLSSIPVLVRSAHESRDAARARGLERNPVALVAPAAVRMVGHARATGEALAARGIGEPEGPTAHGPSGRARTARGD</sequence>
<evidence type="ECO:0000256" key="4">
    <source>
        <dbReference type="ARBA" id="ARBA00023136"/>
    </source>
</evidence>
<evidence type="ECO:0000313" key="7">
    <source>
        <dbReference type="EMBL" id="AEI12414.1"/>
    </source>
</evidence>
<dbReference type="KEGG" id="cga:Celgi_1912"/>
<feature type="transmembrane region" description="Helical" evidence="6">
    <location>
        <begin position="29"/>
        <end position="46"/>
    </location>
</feature>
<gene>
    <name evidence="7" type="ordered locus">Celgi_1912</name>
</gene>
<evidence type="ECO:0000256" key="3">
    <source>
        <dbReference type="ARBA" id="ARBA00022989"/>
    </source>
</evidence>
<evidence type="ECO:0000256" key="1">
    <source>
        <dbReference type="ARBA" id="ARBA00004141"/>
    </source>
</evidence>
<dbReference type="InterPro" id="IPR003339">
    <property type="entry name" value="ABC/ECF_trnsptr_transmembrane"/>
</dbReference>
<keyword evidence="8" id="KW-1185">Reference proteome</keyword>
<comment type="subcellular location">
    <subcellularLocation>
        <location evidence="1">Membrane</location>
        <topology evidence="1">Multi-pass membrane protein</topology>
    </subcellularLocation>
</comment>
<dbReference type="RefSeq" id="WP_013883933.1">
    <property type="nucleotide sequence ID" value="NC_015671.1"/>
</dbReference>
<evidence type="ECO:0000256" key="6">
    <source>
        <dbReference type="SAM" id="Phobius"/>
    </source>
</evidence>
<dbReference type="STRING" id="593907.Celgi_1912"/>
<dbReference type="CDD" id="cd16914">
    <property type="entry name" value="EcfT"/>
    <property type="match status" value="1"/>
</dbReference>
<reference evidence="8" key="1">
    <citation type="submission" date="2011-04" db="EMBL/GenBank/DDBJ databases">
        <title>Complete sequence of Cellvibrio gilvus ATCC 13127.</title>
        <authorList>
            <person name="Lucas S."/>
            <person name="Han J."/>
            <person name="Lapidus A."/>
            <person name="Cheng J.-F."/>
            <person name="Goodwin L."/>
            <person name="Pitluck S."/>
            <person name="Peters L."/>
            <person name="Munk A."/>
            <person name="Detter J.C."/>
            <person name="Han C."/>
            <person name="Tapia R."/>
            <person name="Land M."/>
            <person name="Hauser L."/>
            <person name="Kyrpides N."/>
            <person name="Ivanova N."/>
            <person name="Ovchinnikova G."/>
            <person name="Pagani I."/>
            <person name="Mead D."/>
            <person name="Brumm P."/>
            <person name="Woyke T."/>
        </authorList>
    </citation>
    <scope>NUCLEOTIDE SEQUENCE [LARGE SCALE GENOMIC DNA]</scope>
    <source>
        <strain evidence="8">ATCC 13127 / NRRL B-14078</strain>
    </source>
</reference>
<name>F8A7L2_CELGA</name>
<dbReference type="GO" id="GO:0005886">
    <property type="term" value="C:plasma membrane"/>
    <property type="evidence" value="ECO:0007669"/>
    <property type="project" value="TreeGrafter"/>
</dbReference>
<keyword evidence="3 6" id="KW-1133">Transmembrane helix</keyword>
<dbReference type="HOGENOM" id="CLU_056469_4_2_11"/>
<protein>
    <submittedName>
        <fullName evidence="7">Cobalt transport protein</fullName>
    </submittedName>
</protein>